<dbReference type="EC" id="3.1.3.25" evidence="8"/>
<name>A0A5B8XKL0_9DELT</name>
<evidence type="ECO:0000256" key="2">
    <source>
        <dbReference type="ARBA" id="ARBA00001946"/>
    </source>
</evidence>
<reference evidence="9 10" key="1">
    <citation type="submission" date="2019-08" db="EMBL/GenBank/DDBJ databases">
        <authorList>
            <person name="Liang Q."/>
        </authorList>
    </citation>
    <scope>NUCLEOTIDE SEQUENCE [LARGE SCALE GENOMIC DNA]</scope>
    <source>
        <strain evidence="9 10">V1718</strain>
    </source>
</reference>
<keyword evidence="4 7" id="KW-0479">Metal-binding</keyword>
<feature type="binding site" evidence="7">
    <location>
        <position position="70"/>
    </location>
    <ligand>
        <name>Mg(2+)</name>
        <dbReference type="ChEBI" id="CHEBI:18420"/>
        <label>1</label>
        <note>catalytic</note>
    </ligand>
</feature>
<dbReference type="Gene3D" id="3.40.190.80">
    <property type="match status" value="1"/>
</dbReference>
<dbReference type="InterPro" id="IPR033942">
    <property type="entry name" value="IMPase"/>
</dbReference>
<evidence type="ECO:0000256" key="5">
    <source>
        <dbReference type="ARBA" id="ARBA00022801"/>
    </source>
</evidence>
<protein>
    <recommendedName>
        <fullName evidence="8">Inositol-1-monophosphatase</fullName>
        <ecNumber evidence="8">3.1.3.25</ecNumber>
    </recommendedName>
</protein>
<dbReference type="PRINTS" id="PR01959">
    <property type="entry name" value="SBIMPHPHTASE"/>
</dbReference>
<dbReference type="OrthoDB" id="9785695at2"/>
<dbReference type="GO" id="GO:0006020">
    <property type="term" value="P:inositol metabolic process"/>
    <property type="evidence" value="ECO:0007669"/>
    <property type="project" value="TreeGrafter"/>
</dbReference>
<accession>A0A5B8XKL0</accession>
<dbReference type="InterPro" id="IPR020583">
    <property type="entry name" value="Inositol_monoP_metal-BS"/>
</dbReference>
<dbReference type="Pfam" id="PF00459">
    <property type="entry name" value="Inositol_P"/>
    <property type="match status" value="1"/>
</dbReference>
<dbReference type="PROSITE" id="PS00630">
    <property type="entry name" value="IMP_2"/>
    <property type="match status" value="1"/>
</dbReference>
<proteinExistence type="inferred from homology"/>
<evidence type="ECO:0000256" key="3">
    <source>
        <dbReference type="ARBA" id="ARBA00009759"/>
    </source>
</evidence>
<dbReference type="GO" id="GO:0008934">
    <property type="term" value="F:inositol monophosphate 1-phosphatase activity"/>
    <property type="evidence" value="ECO:0007669"/>
    <property type="project" value="InterPro"/>
</dbReference>
<dbReference type="Proteomes" id="UP000321595">
    <property type="component" value="Chromosome"/>
</dbReference>
<dbReference type="KEGG" id="bbae:FRD01_03530"/>
<evidence type="ECO:0000256" key="6">
    <source>
        <dbReference type="ARBA" id="ARBA00022842"/>
    </source>
</evidence>
<keyword evidence="5 8" id="KW-0378">Hydrolase</keyword>
<dbReference type="PANTHER" id="PTHR20854">
    <property type="entry name" value="INOSITOL MONOPHOSPHATASE"/>
    <property type="match status" value="1"/>
</dbReference>
<organism evidence="9 10">
    <name type="scientific">Microvenator marinus</name>
    <dbReference type="NCBI Taxonomy" id="2600177"/>
    <lineage>
        <taxon>Bacteria</taxon>
        <taxon>Deltaproteobacteria</taxon>
        <taxon>Bradymonadales</taxon>
        <taxon>Microvenatoraceae</taxon>
        <taxon>Microvenator</taxon>
    </lineage>
</organism>
<dbReference type="Gene3D" id="3.30.540.10">
    <property type="entry name" value="Fructose-1,6-Bisphosphatase, subunit A, domain 1"/>
    <property type="match status" value="1"/>
</dbReference>
<dbReference type="GO" id="GO:0046854">
    <property type="term" value="P:phosphatidylinositol phosphate biosynthetic process"/>
    <property type="evidence" value="ECO:0007669"/>
    <property type="project" value="InterPro"/>
</dbReference>
<dbReference type="InterPro" id="IPR020550">
    <property type="entry name" value="Inositol_monophosphatase_CS"/>
</dbReference>
<keyword evidence="10" id="KW-1185">Reference proteome</keyword>
<dbReference type="PROSITE" id="PS00629">
    <property type="entry name" value="IMP_1"/>
    <property type="match status" value="1"/>
</dbReference>
<dbReference type="PANTHER" id="PTHR20854:SF4">
    <property type="entry name" value="INOSITOL-1-MONOPHOSPHATASE-RELATED"/>
    <property type="match status" value="1"/>
</dbReference>
<gene>
    <name evidence="9" type="ORF">FRD01_03530</name>
</gene>
<evidence type="ECO:0000256" key="7">
    <source>
        <dbReference type="PIRSR" id="PIRSR600760-2"/>
    </source>
</evidence>
<dbReference type="InterPro" id="IPR000760">
    <property type="entry name" value="Inositol_monophosphatase-like"/>
</dbReference>
<feature type="binding site" evidence="7">
    <location>
        <position position="88"/>
    </location>
    <ligand>
        <name>Mg(2+)</name>
        <dbReference type="ChEBI" id="CHEBI:18420"/>
        <label>1</label>
        <note>catalytic</note>
    </ligand>
</feature>
<dbReference type="AlphaFoldDB" id="A0A5B8XKL0"/>
<keyword evidence="6 7" id="KW-0460">Magnesium</keyword>
<dbReference type="FunFam" id="3.30.540.10:FF:000003">
    <property type="entry name" value="Inositol-1-monophosphatase"/>
    <property type="match status" value="1"/>
</dbReference>
<feature type="binding site" evidence="7">
    <location>
        <position position="213"/>
    </location>
    <ligand>
        <name>Mg(2+)</name>
        <dbReference type="ChEBI" id="CHEBI:18420"/>
        <label>1</label>
        <note>catalytic</note>
    </ligand>
</feature>
<dbReference type="PRINTS" id="PR00377">
    <property type="entry name" value="IMPHPHTASES"/>
</dbReference>
<feature type="binding site" evidence="7">
    <location>
        <position position="85"/>
    </location>
    <ligand>
        <name>Mg(2+)</name>
        <dbReference type="ChEBI" id="CHEBI:18420"/>
        <label>1</label>
        <note>catalytic</note>
    </ligand>
</feature>
<feature type="binding site" evidence="7">
    <location>
        <position position="87"/>
    </location>
    <ligand>
        <name>Mg(2+)</name>
        <dbReference type="ChEBI" id="CHEBI:18420"/>
        <label>1</label>
        <note>catalytic</note>
    </ligand>
</feature>
<comment type="cofactor">
    <cofactor evidence="2 7 8">
        <name>Mg(2+)</name>
        <dbReference type="ChEBI" id="CHEBI:18420"/>
    </cofactor>
</comment>
<evidence type="ECO:0000256" key="1">
    <source>
        <dbReference type="ARBA" id="ARBA00001033"/>
    </source>
</evidence>
<comment type="similarity">
    <text evidence="3 8">Belongs to the inositol monophosphatase superfamily.</text>
</comment>
<dbReference type="EMBL" id="CP042467">
    <property type="protein sequence ID" value="QED26340.1"/>
    <property type="molecule type" value="Genomic_DNA"/>
</dbReference>
<evidence type="ECO:0000313" key="10">
    <source>
        <dbReference type="Proteomes" id="UP000321595"/>
    </source>
</evidence>
<dbReference type="GO" id="GO:0046872">
    <property type="term" value="F:metal ion binding"/>
    <property type="evidence" value="ECO:0007669"/>
    <property type="project" value="UniProtKB-KW"/>
</dbReference>
<dbReference type="GO" id="GO:0007165">
    <property type="term" value="P:signal transduction"/>
    <property type="evidence" value="ECO:0007669"/>
    <property type="project" value="TreeGrafter"/>
</dbReference>
<dbReference type="InterPro" id="IPR022337">
    <property type="entry name" value="Inositol_monophosphatase_SuhB"/>
</dbReference>
<dbReference type="CDD" id="cd01639">
    <property type="entry name" value="IMPase"/>
    <property type="match status" value="1"/>
</dbReference>
<evidence type="ECO:0000256" key="4">
    <source>
        <dbReference type="ARBA" id="ARBA00022723"/>
    </source>
</evidence>
<comment type="catalytic activity">
    <reaction evidence="1 8">
        <text>a myo-inositol phosphate + H2O = myo-inositol + phosphate</text>
        <dbReference type="Rhea" id="RHEA:24056"/>
        <dbReference type="ChEBI" id="CHEBI:15377"/>
        <dbReference type="ChEBI" id="CHEBI:17268"/>
        <dbReference type="ChEBI" id="CHEBI:43474"/>
        <dbReference type="ChEBI" id="CHEBI:84139"/>
        <dbReference type="EC" id="3.1.3.25"/>
    </reaction>
</comment>
<dbReference type="SUPFAM" id="SSF56655">
    <property type="entry name" value="Carbohydrate phosphatase"/>
    <property type="match status" value="1"/>
</dbReference>
<sequence>MIMGSFALERRCAEAVAREAGHLLLEERRRGFEVEYKAPNDVVTRVDRWVERHVVAALKSLFPEDRFHGEEYGEDGEGARVWLIDPIDGTLNFARGIPMYVVSIALQVDGESVVGVIYDPNRDELFSAAIGEGLNLNGKAVGVSAIEEMSEAVLATGFPPPRGRDDVDNIPHFADLARKTRNIRRLGSAALDLAYVSVGRLDGFWEFNLSPWDTAAGYLLVAEGGGKVTNERGAGYTGWQTGIVATNGSIHDSVLLALGKEK</sequence>
<evidence type="ECO:0000256" key="8">
    <source>
        <dbReference type="RuleBase" id="RU364068"/>
    </source>
</evidence>
<evidence type="ECO:0000313" key="9">
    <source>
        <dbReference type="EMBL" id="QED26340.1"/>
    </source>
</evidence>